<dbReference type="GO" id="GO:0008233">
    <property type="term" value="F:peptidase activity"/>
    <property type="evidence" value="ECO:0007669"/>
    <property type="project" value="InterPro"/>
</dbReference>
<dbReference type="InterPro" id="IPR011659">
    <property type="entry name" value="WD40"/>
</dbReference>
<comment type="caution">
    <text evidence="3">The sequence shown here is derived from an EMBL/GenBank/DDBJ whole genome shotgun (WGS) entry which is preliminary data.</text>
</comment>
<dbReference type="Pfam" id="PF01650">
    <property type="entry name" value="Peptidase_C13"/>
    <property type="match status" value="1"/>
</dbReference>
<dbReference type="Proteomes" id="UP000736328">
    <property type="component" value="Unassembled WGS sequence"/>
</dbReference>
<feature type="signal peptide" evidence="2">
    <location>
        <begin position="1"/>
        <end position="25"/>
    </location>
</feature>
<dbReference type="SUPFAM" id="SSF69304">
    <property type="entry name" value="Tricorn protease N-terminal domain"/>
    <property type="match status" value="1"/>
</dbReference>
<reference evidence="3" key="1">
    <citation type="submission" date="2020-07" db="EMBL/GenBank/DDBJ databases">
        <title>Huge and variable diversity of episymbiotic CPR bacteria and DPANN archaea in groundwater ecosystems.</title>
        <authorList>
            <person name="He C.Y."/>
            <person name="Keren R."/>
            <person name="Whittaker M."/>
            <person name="Farag I.F."/>
            <person name="Doudna J."/>
            <person name="Cate J.H.D."/>
            <person name="Banfield J.F."/>
        </authorList>
    </citation>
    <scope>NUCLEOTIDE SEQUENCE</scope>
    <source>
        <strain evidence="3">NC_groundwater_1520_Pr4_B-0.1um_53_5</strain>
    </source>
</reference>
<dbReference type="Gene3D" id="3.40.50.1460">
    <property type="match status" value="1"/>
</dbReference>
<evidence type="ECO:0000313" key="4">
    <source>
        <dbReference type="Proteomes" id="UP000736328"/>
    </source>
</evidence>
<accession>A0A933IDZ7</accession>
<keyword evidence="2" id="KW-0732">Signal</keyword>
<evidence type="ECO:0000256" key="2">
    <source>
        <dbReference type="SAM" id="SignalP"/>
    </source>
</evidence>
<sequence length="550" mass="62286">MKKVNLLAVTVILALVIAITTPLHAEPSAVIITGCLAGKLVTETYAAAKDTVKRDEFWNDSYLMWELFYKNYHWPEKKANNDYDGIHFLYGNGRDFPSTSPRYQPRIQTYDSVQLITDYPAYRQDVTNIFNWLATGDSGQGIKAMTVKDPLFVYTSDHGVAEDTTGEHVSLAVMGTFDDRIFDTTFARMVDQIPCDRRVFWMGQCFSGGFINDLQNNRTIIHTACSKTEVAWVADNKTLNDSPYPEIEVYNGKGYRHDEYSFHLINSLRGSAIFGTSYDDPAPVDADLNWDGKISVYESWLYERDHKSTPETPQFSDMGNLASSTFLEYPVRIIDTVKNQFIDLGNINIYKIMAPEGDSLTQLTFNGRNFFPTWSPDGKRIAWDTSYMDSLGANVIWIMDADGNNKKDISQHQVGEWRMPDWYTDGRIVHIRYPGGSTFSSEIFIMDSSGQNPIRITNNNNTDYYPKVSPTGTKILFSSQADGQAPRIWVVNSDGSKPIKLTETGGDHPAWSPDGTKIVYCNTVDGRLWTMNADGTNKQQLTFNWCRRTP</sequence>
<feature type="chain" id="PRO_5036795704" evidence="2">
    <location>
        <begin position="26"/>
        <end position="550"/>
    </location>
</feature>
<dbReference type="Pfam" id="PF07676">
    <property type="entry name" value="PD40"/>
    <property type="match status" value="3"/>
</dbReference>
<organism evidence="3 4">
    <name type="scientific">candidate division TA06 bacterium</name>
    <dbReference type="NCBI Taxonomy" id="2250710"/>
    <lineage>
        <taxon>Bacteria</taxon>
        <taxon>Bacteria division TA06</taxon>
    </lineage>
</organism>
<dbReference type="AlphaFoldDB" id="A0A933IDZ7"/>
<gene>
    <name evidence="3" type="ORF">HY768_05755</name>
</gene>
<dbReference type="Gene3D" id="2.120.10.30">
    <property type="entry name" value="TolB, C-terminal domain"/>
    <property type="match status" value="2"/>
</dbReference>
<evidence type="ECO:0000256" key="1">
    <source>
        <dbReference type="ARBA" id="ARBA00009820"/>
    </source>
</evidence>
<name>A0A933IDZ7_UNCT6</name>
<dbReference type="GO" id="GO:0006508">
    <property type="term" value="P:proteolysis"/>
    <property type="evidence" value="ECO:0007669"/>
    <property type="project" value="InterPro"/>
</dbReference>
<evidence type="ECO:0000313" key="3">
    <source>
        <dbReference type="EMBL" id="MBI4726713.1"/>
    </source>
</evidence>
<proteinExistence type="inferred from homology"/>
<protein>
    <submittedName>
        <fullName evidence="3">PD40 domain-containing protein</fullName>
    </submittedName>
</protein>
<dbReference type="InterPro" id="IPR011042">
    <property type="entry name" value="6-blade_b-propeller_TolB-like"/>
</dbReference>
<dbReference type="EMBL" id="JACQXR010000075">
    <property type="protein sequence ID" value="MBI4726713.1"/>
    <property type="molecule type" value="Genomic_DNA"/>
</dbReference>
<dbReference type="PANTHER" id="PTHR36842">
    <property type="entry name" value="PROTEIN TOLB HOMOLOG"/>
    <property type="match status" value="1"/>
</dbReference>
<comment type="similarity">
    <text evidence="1">Belongs to the TolB family.</text>
</comment>
<dbReference type="PANTHER" id="PTHR36842:SF1">
    <property type="entry name" value="PROTEIN TOLB"/>
    <property type="match status" value="1"/>
</dbReference>
<dbReference type="InterPro" id="IPR001096">
    <property type="entry name" value="Peptidase_C13"/>
</dbReference>